<accession>A0ABY9SQM3</accession>
<dbReference type="RefSeq" id="WP_309672401.1">
    <property type="nucleotide sequence ID" value="NZ_CP127845.1"/>
</dbReference>
<protein>
    <submittedName>
        <fullName evidence="1">Uncharacterized protein</fullName>
    </submittedName>
</protein>
<keyword evidence="2" id="KW-1185">Reference proteome</keyword>
<dbReference type="EMBL" id="CP127845">
    <property type="protein sequence ID" value="WMY85796.1"/>
    <property type="molecule type" value="Genomic_DNA"/>
</dbReference>
<evidence type="ECO:0000313" key="1">
    <source>
        <dbReference type="EMBL" id="WMY85796.1"/>
    </source>
</evidence>
<gene>
    <name evidence="1" type="ORF">QR297_02580</name>
</gene>
<organism evidence="1 2">
    <name type="scientific">Pseudomonas shirazica</name>
    <dbReference type="NCBI Taxonomy" id="1940636"/>
    <lineage>
        <taxon>Bacteria</taxon>
        <taxon>Pseudomonadati</taxon>
        <taxon>Pseudomonadota</taxon>
        <taxon>Gammaproteobacteria</taxon>
        <taxon>Pseudomonadales</taxon>
        <taxon>Pseudomonadaceae</taxon>
        <taxon>Pseudomonas</taxon>
    </lineage>
</organism>
<reference evidence="1 2" key="1">
    <citation type="journal article" date="2023" name="J Bioinform Genom">
        <title>Complete genome sequence of the bacterium Pseudomonas shirazica hy376 from natural waters of algiers.</title>
        <authorList>
            <person name="Haffaressas Y."/>
            <person name="Seghouani N."/>
            <person name="Arzamasceva V.O."/>
            <person name="Tepeeva A.N."/>
            <person name="Vasilenko O.V."/>
        </authorList>
    </citation>
    <scope>NUCLEOTIDE SEQUENCE [LARGE SCALE GENOMIC DNA]</scope>
    <source>
        <strain evidence="1 2">HY376</strain>
    </source>
</reference>
<evidence type="ECO:0000313" key="2">
    <source>
        <dbReference type="Proteomes" id="UP001258940"/>
    </source>
</evidence>
<proteinExistence type="predicted"/>
<name>A0ABY9SQM3_9PSED</name>
<dbReference type="Proteomes" id="UP001258940">
    <property type="component" value="Chromosome"/>
</dbReference>
<sequence>MINFADWPDYKRYEKIVLPYLLGAVRRFFGCVVRFDSRPIVGVKMHHGIDILENVNRGVYVVDDGKTVILLGRILQEKEVKAAFSLTLAGSYFSGLEKLLNNFEAALALTLSSATIKKLVVKPQQFGDDLVELAIAKHFGKGSFDHRYIQYLIRLFGQLSTTQFEGRGFTTGLVLTRSLHAFSKKSDQERQGDLYPLVGGSTLSPINQLDKRFWYLADGQTSFFVANKQLKVSNLFVVDSSRQSLGSFVDDYTLSKTIKGSDVLFRVTSQSEFSIVGSEGVEFNYKENGWRVRDLNKIAEVIRATLGVDEPFVQSLLYYILYLSRRRLSSIIWIPIDMDSVNSLLLSDNSFTRKPLSIMSERHTQTLLRILSSDGASVFTRQGDLVSYGSHIDISKKPVKGVKGTGETVAALLAENGLAIKISQDGRIKMFSDSIAGPLVI</sequence>